<dbReference type="Pfam" id="PF14602">
    <property type="entry name" value="Hexapep_2"/>
    <property type="match status" value="1"/>
</dbReference>
<comment type="similarity">
    <text evidence="3 18">In the N-terminal section; belongs to the N-acetylglucosamine-1-phosphate uridyltransferase family.</text>
</comment>
<evidence type="ECO:0000256" key="7">
    <source>
        <dbReference type="ARBA" id="ARBA00022723"/>
    </source>
</evidence>
<dbReference type="Proteomes" id="UP000644693">
    <property type="component" value="Unassembled WGS sequence"/>
</dbReference>
<dbReference type="RefSeq" id="WP_189477772.1">
    <property type="nucleotide sequence ID" value="NZ_BMYM01000002.1"/>
</dbReference>
<evidence type="ECO:0000256" key="8">
    <source>
        <dbReference type="ARBA" id="ARBA00022737"/>
    </source>
</evidence>
<dbReference type="GO" id="GO:0009245">
    <property type="term" value="P:lipid A biosynthetic process"/>
    <property type="evidence" value="ECO:0007669"/>
    <property type="project" value="UniProtKB-UniRule"/>
</dbReference>
<dbReference type="GO" id="GO:0008360">
    <property type="term" value="P:regulation of cell shape"/>
    <property type="evidence" value="ECO:0007669"/>
    <property type="project" value="UniProtKB-KW"/>
</dbReference>
<dbReference type="EC" id="2.3.1.157" evidence="18"/>
<dbReference type="HAMAP" id="MF_01631">
    <property type="entry name" value="GlmU"/>
    <property type="match status" value="1"/>
</dbReference>
<dbReference type="SUPFAM" id="SSF53448">
    <property type="entry name" value="Nucleotide-diphospho-sugar transferases"/>
    <property type="match status" value="1"/>
</dbReference>
<feature type="active site" description="Proton acceptor" evidence="18">
    <location>
        <position position="360"/>
    </location>
</feature>
<dbReference type="Pfam" id="PF12804">
    <property type="entry name" value="NTP_transf_3"/>
    <property type="match status" value="1"/>
</dbReference>
<comment type="subunit">
    <text evidence="18">Homotrimer.</text>
</comment>
<keyword evidence="10 18" id="KW-0133">Cell shape</keyword>
<comment type="pathway">
    <text evidence="18">Bacterial outer membrane biogenesis; LPS lipid A biosynthesis.</text>
</comment>
<feature type="binding site" evidence="18">
    <location>
        <position position="73"/>
    </location>
    <ligand>
        <name>UDP-N-acetyl-alpha-D-glucosamine</name>
        <dbReference type="ChEBI" id="CHEBI:57705"/>
    </ligand>
</feature>
<feature type="binding site" evidence="18">
    <location>
        <begin position="100"/>
        <end position="102"/>
    </location>
    <ligand>
        <name>UDP-N-acetyl-alpha-D-glucosamine</name>
        <dbReference type="ChEBI" id="CHEBI:57705"/>
    </ligand>
</feature>
<comment type="cofactor">
    <cofactor evidence="18">
        <name>Mg(2+)</name>
        <dbReference type="ChEBI" id="CHEBI:18420"/>
    </cofactor>
    <text evidence="18">Binds 1 Mg(2+) ion per subunit.</text>
</comment>
<proteinExistence type="inferred from homology"/>
<dbReference type="InterPro" id="IPR029044">
    <property type="entry name" value="Nucleotide-diphossugar_trans"/>
</dbReference>
<dbReference type="Gene3D" id="2.160.10.10">
    <property type="entry name" value="Hexapeptide repeat proteins"/>
    <property type="match status" value="1"/>
</dbReference>
<dbReference type="EC" id="2.7.7.23" evidence="18"/>
<feature type="binding site" evidence="18">
    <location>
        <position position="348"/>
    </location>
    <ligand>
        <name>UDP-N-acetyl-alpha-D-glucosamine</name>
        <dbReference type="ChEBI" id="CHEBI:57705"/>
    </ligand>
</feature>
<keyword evidence="8 18" id="KW-0677">Repeat</keyword>
<dbReference type="GO" id="GO:0003977">
    <property type="term" value="F:UDP-N-acetylglucosamine diphosphorylase activity"/>
    <property type="evidence" value="ECO:0007669"/>
    <property type="project" value="UniProtKB-UniRule"/>
</dbReference>
<evidence type="ECO:0000256" key="5">
    <source>
        <dbReference type="ARBA" id="ARBA00022679"/>
    </source>
</evidence>
<feature type="binding site" evidence="18">
    <location>
        <position position="374"/>
    </location>
    <ligand>
        <name>UDP-N-acetyl-alpha-D-glucosamine</name>
        <dbReference type="ChEBI" id="CHEBI:57705"/>
    </ligand>
</feature>
<feature type="binding site" evidence="18">
    <location>
        <position position="363"/>
    </location>
    <ligand>
        <name>UDP-N-acetyl-alpha-D-glucosamine</name>
        <dbReference type="ChEBI" id="CHEBI:57705"/>
    </ligand>
</feature>
<accession>A0A918XJH4</accession>
<feature type="binding site" evidence="18">
    <location>
        <position position="330"/>
    </location>
    <ligand>
        <name>UDP-N-acetyl-alpha-D-glucosamine</name>
        <dbReference type="ChEBI" id="CHEBI:57705"/>
    </ligand>
</feature>
<dbReference type="Pfam" id="PF25087">
    <property type="entry name" value="GMPPB_C"/>
    <property type="match status" value="1"/>
</dbReference>
<dbReference type="GO" id="GO:0000902">
    <property type="term" value="P:cell morphogenesis"/>
    <property type="evidence" value="ECO:0007669"/>
    <property type="project" value="UniProtKB-UniRule"/>
</dbReference>
<comment type="catalytic activity">
    <reaction evidence="15 18">
        <text>alpha-D-glucosamine 1-phosphate + acetyl-CoA = N-acetyl-alpha-D-glucosamine 1-phosphate + CoA + H(+)</text>
        <dbReference type="Rhea" id="RHEA:13725"/>
        <dbReference type="ChEBI" id="CHEBI:15378"/>
        <dbReference type="ChEBI" id="CHEBI:57287"/>
        <dbReference type="ChEBI" id="CHEBI:57288"/>
        <dbReference type="ChEBI" id="CHEBI:57776"/>
        <dbReference type="ChEBI" id="CHEBI:58516"/>
        <dbReference type="EC" id="2.3.1.157"/>
    </reaction>
</comment>
<evidence type="ECO:0000259" key="20">
    <source>
        <dbReference type="Pfam" id="PF25087"/>
    </source>
</evidence>
<protein>
    <recommendedName>
        <fullName evidence="18">Bifunctional protein GlmU</fullName>
    </recommendedName>
    <domain>
        <recommendedName>
            <fullName evidence="18">UDP-N-acetylglucosamine pyrophosphorylase</fullName>
            <ecNumber evidence="18">2.7.7.23</ecNumber>
        </recommendedName>
        <alternativeName>
            <fullName evidence="18">N-acetylglucosamine-1-phosphate uridyltransferase</fullName>
        </alternativeName>
    </domain>
    <domain>
        <recommendedName>
            <fullName evidence="18">Glucosamine-1-phosphate N-acetyltransferase</fullName>
            <ecNumber evidence="18">2.3.1.157</ecNumber>
        </recommendedName>
    </domain>
</protein>
<dbReference type="GO" id="GO:0005737">
    <property type="term" value="C:cytoplasm"/>
    <property type="evidence" value="ECO:0007669"/>
    <property type="project" value="UniProtKB-SubCell"/>
</dbReference>
<comment type="pathway">
    <text evidence="18">Nucleotide-sugar biosynthesis; UDP-N-acetyl-alpha-D-glucosamine biosynthesis; UDP-N-acetyl-alpha-D-glucosamine from N-acetyl-alpha-D-glucosamine 1-phosphate: step 1/1.</text>
</comment>
<keyword evidence="9 18" id="KW-0460">Magnesium</keyword>
<dbReference type="NCBIfam" id="TIGR01173">
    <property type="entry name" value="glmU"/>
    <property type="match status" value="1"/>
</dbReference>
<evidence type="ECO:0000259" key="19">
    <source>
        <dbReference type="Pfam" id="PF12804"/>
    </source>
</evidence>
<feature type="binding site" evidence="18">
    <location>
        <position position="22"/>
    </location>
    <ligand>
        <name>UDP-N-acetyl-alpha-D-glucosamine</name>
        <dbReference type="ChEBI" id="CHEBI:57705"/>
    </ligand>
</feature>
<feature type="binding site" evidence="18">
    <location>
        <begin position="78"/>
        <end position="79"/>
    </location>
    <ligand>
        <name>UDP-N-acetyl-alpha-D-glucosamine</name>
        <dbReference type="ChEBI" id="CHEBI:57705"/>
    </ligand>
</feature>
<evidence type="ECO:0000256" key="10">
    <source>
        <dbReference type="ARBA" id="ARBA00022960"/>
    </source>
</evidence>
<dbReference type="InterPro" id="IPR038009">
    <property type="entry name" value="GlmU_C_LbH"/>
</dbReference>
<keyword evidence="14 18" id="KW-0961">Cell wall biogenesis/degradation</keyword>
<feature type="binding site" evidence="18">
    <location>
        <position position="224"/>
    </location>
    <ligand>
        <name>Mg(2+)</name>
        <dbReference type="ChEBI" id="CHEBI:18420"/>
    </ligand>
</feature>
<evidence type="ECO:0000256" key="3">
    <source>
        <dbReference type="ARBA" id="ARBA00007947"/>
    </source>
</evidence>
<feature type="binding site" evidence="18">
    <location>
        <position position="402"/>
    </location>
    <ligand>
        <name>acetyl-CoA</name>
        <dbReference type="ChEBI" id="CHEBI:57288"/>
    </ligand>
</feature>
<comment type="caution">
    <text evidence="21">The sequence shown here is derived from an EMBL/GenBank/DDBJ whole genome shotgun (WGS) entry which is preliminary data.</text>
</comment>
<dbReference type="Gene3D" id="3.90.550.10">
    <property type="entry name" value="Spore Coat Polysaccharide Biosynthesis Protein SpsA, Chain A"/>
    <property type="match status" value="1"/>
</dbReference>
<dbReference type="InterPro" id="IPR050065">
    <property type="entry name" value="GlmU-like"/>
</dbReference>
<feature type="region of interest" description="Linker" evidence="18">
    <location>
        <begin position="227"/>
        <end position="247"/>
    </location>
</feature>
<feature type="region of interest" description="N-acetyltransferase" evidence="18">
    <location>
        <begin position="248"/>
        <end position="454"/>
    </location>
</feature>
<comment type="subcellular location">
    <subcellularLocation>
        <location evidence="1 18">Cytoplasm</location>
    </subcellularLocation>
</comment>
<evidence type="ECO:0000256" key="13">
    <source>
        <dbReference type="ARBA" id="ARBA00023315"/>
    </source>
</evidence>
<evidence type="ECO:0000256" key="12">
    <source>
        <dbReference type="ARBA" id="ARBA00023268"/>
    </source>
</evidence>
<dbReference type="AlphaFoldDB" id="A0A918XJH4"/>
<keyword evidence="12 18" id="KW-0511">Multifunctional enzyme</keyword>
<evidence type="ECO:0000256" key="9">
    <source>
        <dbReference type="ARBA" id="ARBA00022842"/>
    </source>
</evidence>
<evidence type="ECO:0000256" key="18">
    <source>
        <dbReference type="HAMAP-Rule" id="MF_01631"/>
    </source>
</evidence>
<evidence type="ECO:0000256" key="11">
    <source>
        <dbReference type="ARBA" id="ARBA00022984"/>
    </source>
</evidence>
<feature type="domain" description="Mannose-1-phosphate guanyltransferase C-terminal" evidence="20">
    <location>
        <begin position="264"/>
        <end position="342"/>
    </location>
</feature>
<evidence type="ECO:0000256" key="6">
    <source>
        <dbReference type="ARBA" id="ARBA00022695"/>
    </source>
</evidence>
<keyword evidence="7 18" id="KW-0479">Metal-binding</keyword>
<reference evidence="21" key="1">
    <citation type="journal article" date="2014" name="Int. J. Syst. Evol. Microbiol.">
        <title>Complete genome sequence of Corynebacterium casei LMG S-19264T (=DSM 44701T), isolated from a smear-ripened cheese.</title>
        <authorList>
            <consortium name="US DOE Joint Genome Institute (JGI-PGF)"/>
            <person name="Walter F."/>
            <person name="Albersmeier A."/>
            <person name="Kalinowski J."/>
            <person name="Ruckert C."/>
        </authorList>
    </citation>
    <scope>NUCLEOTIDE SEQUENCE</scope>
    <source>
        <strain evidence="21">KCTC 23430</strain>
    </source>
</reference>
<dbReference type="GO" id="GO:0016020">
    <property type="term" value="C:membrane"/>
    <property type="evidence" value="ECO:0007669"/>
    <property type="project" value="GOC"/>
</dbReference>
<dbReference type="PANTHER" id="PTHR43584">
    <property type="entry name" value="NUCLEOTIDYL TRANSFERASE"/>
    <property type="match status" value="1"/>
</dbReference>
<evidence type="ECO:0000313" key="21">
    <source>
        <dbReference type="EMBL" id="GHD34886.1"/>
    </source>
</evidence>
<feature type="binding site" evidence="18">
    <location>
        <position position="377"/>
    </location>
    <ligand>
        <name>acetyl-CoA</name>
        <dbReference type="ChEBI" id="CHEBI:57288"/>
    </ligand>
</feature>
<feature type="binding site" evidence="18">
    <location>
        <position position="166"/>
    </location>
    <ligand>
        <name>UDP-N-acetyl-alpha-D-glucosamine</name>
        <dbReference type="ChEBI" id="CHEBI:57705"/>
    </ligand>
</feature>
<dbReference type="PANTHER" id="PTHR43584:SF3">
    <property type="entry name" value="BIFUNCTIONAL PROTEIN GLMU"/>
    <property type="match status" value="1"/>
</dbReference>
<name>A0A918XJH4_9GAMM</name>
<feature type="binding site" evidence="18">
    <location>
        <position position="420"/>
    </location>
    <ligand>
        <name>acetyl-CoA</name>
        <dbReference type="ChEBI" id="CHEBI:57288"/>
    </ligand>
</feature>
<feature type="binding site" evidence="18">
    <location>
        <begin position="383"/>
        <end position="384"/>
    </location>
    <ligand>
        <name>acetyl-CoA</name>
        <dbReference type="ChEBI" id="CHEBI:57288"/>
    </ligand>
</feature>
<dbReference type="InterPro" id="IPR056729">
    <property type="entry name" value="GMPPB_C"/>
</dbReference>
<sequence>MSLEIIVLAAGQGTRMRSALPKVLHTIAGRPMLAHVLDTARSLSPQRIHVVVGHGADQVREQLEAPDIAWVVQEEQLGTGHAVLQALPGVQADSRVLVLYGDVPLIKAGTLTELLEQAVSGPALLTANMVNPAGYGRVVRDAAGNLQAVVEHKDATASQREISEINTGVMAAPASDFNRYLPKVGNDNSQGEYYLPDVLALAVAEDRLIASAKAATELEVQGINDRLQQQALEREYQRRVGEELLMSGVALADAARLDVRGTLTCGADVFIDINAVIEGDVHLADGVQVGPNCMLSNVTLGAGSVVHAMSHLQDATVGKNCNIGPFARIRPGTELGDSARIGNFVETKKARIGAGSKVNHLSYVGDCDMGDTVNVGAGTITCNYDGVNKHQTVIGDNVFVGSNSTLIAPITIEDNGFIAAGSTITKPVADGDLAVSRARQRNVAGWQRPQTGDD</sequence>
<keyword evidence="5 18" id="KW-0808">Transferase</keyword>
<evidence type="ECO:0000256" key="4">
    <source>
        <dbReference type="ARBA" id="ARBA00022490"/>
    </source>
</evidence>
<dbReference type="GO" id="GO:0009252">
    <property type="term" value="P:peptidoglycan biosynthetic process"/>
    <property type="evidence" value="ECO:0007669"/>
    <property type="project" value="UniProtKB-UniRule"/>
</dbReference>
<reference evidence="21" key="2">
    <citation type="submission" date="2020-09" db="EMBL/GenBank/DDBJ databases">
        <authorList>
            <person name="Sun Q."/>
            <person name="Kim S."/>
        </authorList>
    </citation>
    <scope>NUCLEOTIDE SEQUENCE</scope>
    <source>
        <strain evidence="21">KCTC 23430</strain>
    </source>
</reference>
<dbReference type="InterPro" id="IPR025877">
    <property type="entry name" value="MobA-like_NTP_Trfase"/>
</dbReference>
<feature type="region of interest" description="Pyrophosphorylase" evidence="18">
    <location>
        <begin position="1"/>
        <end position="226"/>
    </location>
</feature>
<evidence type="ECO:0000256" key="17">
    <source>
        <dbReference type="ARBA" id="ARBA00049628"/>
    </source>
</evidence>
<evidence type="ECO:0000256" key="2">
    <source>
        <dbReference type="ARBA" id="ARBA00007707"/>
    </source>
</evidence>
<dbReference type="GO" id="GO:0006048">
    <property type="term" value="P:UDP-N-acetylglucosamine biosynthetic process"/>
    <property type="evidence" value="ECO:0007669"/>
    <property type="project" value="InterPro"/>
</dbReference>
<comment type="similarity">
    <text evidence="2 18">In the C-terminal section; belongs to the transferase hexapeptide repeat family.</text>
</comment>
<dbReference type="InterPro" id="IPR005882">
    <property type="entry name" value="Bifunctional_GlmU"/>
</dbReference>
<dbReference type="CDD" id="cd02540">
    <property type="entry name" value="GT2_GlmU_N_bac"/>
    <property type="match status" value="1"/>
</dbReference>
<dbReference type="EMBL" id="BMYM01000002">
    <property type="protein sequence ID" value="GHD34886.1"/>
    <property type="molecule type" value="Genomic_DNA"/>
</dbReference>
<feature type="binding site" evidence="18">
    <location>
        <position position="151"/>
    </location>
    <ligand>
        <name>UDP-N-acetyl-alpha-D-glucosamine</name>
        <dbReference type="ChEBI" id="CHEBI:57705"/>
    </ligand>
</feature>
<feature type="binding site" evidence="18">
    <location>
        <position position="224"/>
    </location>
    <ligand>
        <name>UDP-N-acetyl-alpha-D-glucosamine</name>
        <dbReference type="ChEBI" id="CHEBI:57705"/>
    </ligand>
</feature>
<feature type="binding site" evidence="18">
    <location>
        <position position="437"/>
    </location>
    <ligand>
        <name>acetyl-CoA</name>
        <dbReference type="ChEBI" id="CHEBI:57288"/>
    </ligand>
</feature>
<dbReference type="GO" id="GO:0019134">
    <property type="term" value="F:glucosamine-1-phosphate N-acetyltransferase activity"/>
    <property type="evidence" value="ECO:0007669"/>
    <property type="project" value="UniProtKB-UniRule"/>
</dbReference>
<feature type="binding site" evidence="18">
    <location>
        <begin position="8"/>
        <end position="11"/>
    </location>
    <ligand>
        <name>UDP-N-acetyl-alpha-D-glucosamine</name>
        <dbReference type="ChEBI" id="CHEBI:57705"/>
    </ligand>
</feature>
<evidence type="ECO:0000256" key="15">
    <source>
        <dbReference type="ARBA" id="ARBA00048247"/>
    </source>
</evidence>
<feature type="domain" description="MobA-like NTP transferase" evidence="19">
    <location>
        <begin position="6"/>
        <end position="135"/>
    </location>
</feature>
<keyword evidence="22" id="KW-1185">Reference proteome</keyword>
<dbReference type="InterPro" id="IPR011004">
    <property type="entry name" value="Trimer_LpxA-like_sf"/>
</dbReference>
<comment type="catalytic activity">
    <reaction evidence="16 18">
        <text>N-acetyl-alpha-D-glucosamine 1-phosphate + UTP + H(+) = UDP-N-acetyl-alpha-D-glucosamine + diphosphate</text>
        <dbReference type="Rhea" id="RHEA:13509"/>
        <dbReference type="ChEBI" id="CHEBI:15378"/>
        <dbReference type="ChEBI" id="CHEBI:33019"/>
        <dbReference type="ChEBI" id="CHEBI:46398"/>
        <dbReference type="ChEBI" id="CHEBI:57705"/>
        <dbReference type="ChEBI" id="CHEBI:57776"/>
        <dbReference type="EC" id="2.7.7.23"/>
    </reaction>
</comment>
<comment type="pathway">
    <text evidence="18">Nucleotide-sugar biosynthesis; UDP-N-acetyl-alpha-D-glucosamine biosynthesis; N-acetyl-alpha-D-glucosamine 1-phosphate from alpha-D-glucosamine 6-phosphate (route II): step 2/2.</text>
</comment>
<keyword evidence="4 18" id="KW-0963">Cytoplasm</keyword>
<keyword evidence="6 18" id="KW-0548">Nucleotidyltransferase</keyword>
<dbReference type="GO" id="GO:0000287">
    <property type="term" value="F:magnesium ion binding"/>
    <property type="evidence" value="ECO:0007669"/>
    <property type="project" value="UniProtKB-UniRule"/>
</dbReference>
<feature type="binding site" evidence="18">
    <location>
        <position position="102"/>
    </location>
    <ligand>
        <name>Mg(2+)</name>
        <dbReference type="ChEBI" id="CHEBI:18420"/>
    </ligand>
</feature>
<dbReference type="InterPro" id="IPR001451">
    <property type="entry name" value="Hexapep"/>
</dbReference>
<evidence type="ECO:0000256" key="1">
    <source>
        <dbReference type="ARBA" id="ARBA00004496"/>
    </source>
</evidence>
<organism evidence="21 22">
    <name type="scientific">Parahalioglobus pacificus</name>
    <dbReference type="NCBI Taxonomy" id="930806"/>
    <lineage>
        <taxon>Bacteria</taxon>
        <taxon>Pseudomonadati</taxon>
        <taxon>Pseudomonadota</taxon>
        <taxon>Gammaproteobacteria</taxon>
        <taxon>Cellvibrionales</taxon>
        <taxon>Halieaceae</taxon>
        <taxon>Parahalioglobus</taxon>
    </lineage>
</organism>
<gene>
    <name evidence="18 21" type="primary">glmU</name>
    <name evidence="21" type="ORF">GCM10007053_21150</name>
</gene>
<dbReference type="SUPFAM" id="SSF51161">
    <property type="entry name" value="Trimeric LpxA-like enzymes"/>
    <property type="match status" value="1"/>
</dbReference>
<dbReference type="GO" id="GO:0071555">
    <property type="term" value="P:cell wall organization"/>
    <property type="evidence" value="ECO:0007669"/>
    <property type="project" value="UniProtKB-KW"/>
</dbReference>
<dbReference type="CDD" id="cd03353">
    <property type="entry name" value="LbH_GlmU_C"/>
    <property type="match status" value="1"/>
</dbReference>
<evidence type="ECO:0000256" key="14">
    <source>
        <dbReference type="ARBA" id="ARBA00023316"/>
    </source>
</evidence>
<keyword evidence="11 18" id="KW-0573">Peptidoglycan synthesis</keyword>
<comment type="function">
    <text evidence="17 18">Catalyzes the last two sequential reactions in the de novo biosynthetic pathway for UDP-N-acetylglucosamine (UDP-GlcNAc). The C-terminal domain catalyzes the transfer of acetyl group from acetyl coenzyme A to glucosamine-1-phosphate (GlcN-1-P) to produce N-acetylglucosamine-1-phosphate (GlcNAc-1-P), which is converted into UDP-GlcNAc by the transfer of uridine 5-monophosphate (from uridine 5-triphosphate), a reaction catalyzed by the N-terminal domain.</text>
</comment>
<feature type="binding site" evidence="18">
    <location>
        <position position="136"/>
    </location>
    <ligand>
        <name>UDP-N-acetyl-alpha-D-glucosamine</name>
        <dbReference type="ChEBI" id="CHEBI:57705"/>
    </ligand>
</feature>
<keyword evidence="13 18" id="KW-0012">Acyltransferase</keyword>
<evidence type="ECO:0000313" key="22">
    <source>
        <dbReference type="Proteomes" id="UP000644693"/>
    </source>
</evidence>
<evidence type="ECO:0000256" key="16">
    <source>
        <dbReference type="ARBA" id="ARBA00048493"/>
    </source>
</evidence>